<evidence type="ECO:0000256" key="3">
    <source>
        <dbReference type="ARBA" id="ARBA00022806"/>
    </source>
</evidence>
<dbReference type="InterPro" id="IPR050079">
    <property type="entry name" value="DEAD_box_RNA_helicase"/>
</dbReference>
<dbReference type="GO" id="GO:0016787">
    <property type="term" value="F:hydrolase activity"/>
    <property type="evidence" value="ECO:0007669"/>
    <property type="project" value="UniProtKB-KW"/>
</dbReference>
<sequence length="128" mass="15031">ELFHKGRFNVLVCTDVAARGLHIEGVTHIYNFDIPQEPGDYVHRIGRTARAGNEGSVINILSQRDYDNFSRVQSTYREFDIQKEERPYLKVNSSFKNEMNSSRRYGGFQNRNGPRRRSNGGNRFRRRY</sequence>
<comment type="caution">
    <text evidence="7">The sequence shown here is derived from an EMBL/GenBank/DDBJ whole genome shotgun (WGS) entry which is preliminary data.</text>
</comment>
<accession>X0T9T4</accession>
<gene>
    <name evidence="7" type="ORF">S01H1_25475</name>
</gene>
<dbReference type="GO" id="GO:0005829">
    <property type="term" value="C:cytosol"/>
    <property type="evidence" value="ECO:0007669"/>
    <property type="project" value="TreeGrafter"/>
</dbReference>
<feature type="compositionally biased region" description="Basic residues" evidence="5">
    <location>
        <begin position="113"/>
        <end position="128"/>
    </location>
</feature>
<dbReference type="SUPFAM" id="SSF52540">
    <property type="entry name" value="P-loop containing nucleoside triphosphate hydrolases"/>
    <property type="match status" value="1"/>
</dbReference>
<evidence type="ECO:0000313" key="7">
    <source>
        <dbReference type="EMBL" id="GAF89944.1"/>
    </source>
</evidence>
<dbReference type="Pfam" id="PF00271">
    <property type="entry name" value="Helicase_C"/>
    <property type="match status" value="1"/>
</dbReference>
<evidence type="ECO:0000256" key="2">
    <source>
        <dbReference type="ARBA" id="ARBA00022801"/>
    </source>
</evidence>
<reference evidence="7" key="1">
    <citation type="journal article" date="2014" name="Front. Microbiol.">
        <title>High frequency of phylogenetically diverse reductive dehalogenase-homologous genes in deep subseafloor sedimentary metagenomes.</title>
        <authorList>
            <person name="Kawai M."/>
            <person name="Futagami T."/>
            <person name="Toyoda A."/>
            <person name="Takaki Y."/>
            <person name="Nishi S."/>
            <person name="Hori S."/>
            <person name="Arai W."/>
            <person name="Tsubouchi T."/>
            <person name="Morono Y."/>
            <person name="Uchiyama I."/>
            <person name="Ito T."/>
            <person name="Fujiyama A."/>
            <person name="Inagaki F."/>
            <person name="Takami H."/>
        </authorList>
    </citation>
    <scope>NUCLEOTIDE SEQUENCE</scope>
    <source>
        <strain evidence="7">Expedition CK06-06</strain>
    </source>
</reference>
<feature type="non-terminal residue" evidence="7">
    <location>
        <position position="1"/>
    </location>
</feature>
<dbReference type="Gene3D" id="3.40.50.300">
    <property type="entry name" value="P-loop containing nucleotide triphosphate hydrolases"/>
    <property type="match status" value="1"/>
</dbReference>
<proteinExistence type="predicted"/>
<evidence type="ECO:0000256" key="5">
    <source>
        <dbReference type="SAM" id="MobiDB-lite"/>
    </source>
</evidence>
<dbReference type="CDD" id="cd18787">
    <property type="entry name" value="SF2_C_DEAD"/>
    <property type="match status" value="1"/>
</dbReference>
<evidence type="ECO:0000256" key="1">
    <source>
        <dbReference type="ARBA" id="ARBA00022741"/>
    </source>
</evidence>
<organism evidence="7">
    <name type="scientific">marine sediment metagenome</name>
    <dbReference type="NCBI Taxonomy" id="412755"/>
    <lineage>
        <taxon>unclassified sequences</taxon>
        <taxon>metagenomes</taxon>
        <taxon>ecological metagenomes</taxon>
    </lineage>
</organism>
<feature type="domain" description="Helicase C-terminal" evidence="6">
    <location>
        <begin position="1"/>
        <end position="94"/>
    </location>
</feature>
<dbReference type="PROSITE" id="PS51194">
    <property type="entry name" value="HELICASE_CTER"/>
    <property type="match status" value="1"/>
</dbReference>
<dbReference type="GO" id="GO:0003724">
    <property type="term" value="F:RNA helicase activity"/>
    <property type="evidence" value="ECO:0007669"/>
    <property type="project" value="TreeGrafter"/>
</dbReference>
<keyword evidence="3" id="KW-0347">Helicase</keyword>
<feature type="region of interest" description="Disordered" evidence="5">
    <location>
        <begin position="99"/>
        <end position="128"/>
    </location>
</feature>
<dbReference type="InterPro" id="IPR001650">
    <property type="entry name" value="Helicase_C-like"/>
</dbReference>
<protein>
    <recommendedName>
        <fullName evidence="6">Helicase C-terminal domain-containing protein</fullName>
    </recommendedName>
</protein>
<keyword evidence="1" id="KW-0547">Nucleotide-binding</keyword>
<dbReference type="InterPro" id="IPR027417">
    <property type="entry name" value="P-loop_NTPase"/>
</dbReference>
<evidence type="ECO:0000259" key="6">
    <source>
        <dbReference type="PROSITE" id="PS51194"/>
    </source>
</evidence>
<dbReference type="SMART" id="SM00490">
    <property type="entry name" value="HELICc"/>
    <property type="match status" value="1"/>
</dbReference>
<dbReference type="PANTHER" id="PTHR47959">
    <property type="entry name" value="ATP-DEPENDENT RNA HELICASE RHLE-RELATED"/>
    <property type="match status" value="1"/>
</dbReference>
<dbReference type="EMBL" id="BARS01015392">
    <property type="protein sequence ID" value="GAF89944.1"/>
    <property type="molecule type" value="Genomic_DNA"/>
</dbReference>
<dbReference type="PANTHER" id="PTHR47959:SF17">
    <property type="entry name" value="ATP-DEPENDENT RNA HELICASE DEAD BOX FAMILY"/>
    <property type="match status" value="1"/>
</dbReference>
<name>X0T9T4_9ZZZZ</name>
<dbReference type="GO" id="GO:0005524">
    <property type="term" value="F:ATP binding"/>
    <property type="evidence" value="ECO:0007669"/>
    <property type="project" value="UniProtKB-KW"/>
</dbReference>
<dbReference type="AlphaFoldDB" id="X0T9T4"/>
<keyword evidence="2" id="KW-0378">Hydrolase</keyword>
<keyword evidence="4" id="KW-0067">ATP-binding</keyword>
<evidence type="ECO:0000256" key="4">
    <source>
        <dbReference type="ARBA" id="ARBA00022840"/>
    </source>
</evidence>